<dbReference type="SUPFAM" id="SSF88946">
    <property type="entry name" value="Sigma2 domain of RNA polymerase sigma factors"/>
    <property type="match status" value="1"/>
</dbReference>
<dbReference type="InterPro" id="IPR013249">
    <property type="entry name" value="RNA_pol_sigma70_r4_t2"/>
</dbReference>
<evidence type="ECO:0000256" key="3">
    <source>
        <dbReference type="ARBA" id="ARBA00023082"/>
    </source>
</evidence>
<accession>A0ABW7AGC0</accession>
<feature type="transmembrane region" description="Helical" evidence="7">
    <location>
        <begin position="294"/>
        <end position="314"/>
    </location>
</feature>
<evidence type="ECO:0000256" key="7">
    <source>
        <dbReference type="SAM" id="Phobius"/>
    </source>
</evidence>
<comment type="similarity">
    <text evidence="1">Belongs to the sigma-70 factor family. ECF subfamily.</text>
</comment>
<dbReference type="Pfam" id="PF08281">
    <property type="entry name" value="Sigma70_r4_2"/>
    <property type="match status" value="1"/>
</dbReference>
<evidence type="ECO:0000256" key="1">
    <source>
        <dbReference type="ARBA" id="ARBA00010641"/>
    </source>
</evidence>
<organism evidence="10 11">
    <name type="scientific">Nonomuraea marmarensis</name>
    <dbReference type="NCBI Taxonomy" id="3351344"/>
    <lineage>
        <taxon>Bacteria</taxon>
        <taxon>Bacillati</taxon>
        <taxon>Actinomycetota</taxon>
        <taxon>Actinomycetes</taxon>
        <taxon>Streptosporangiales</taxon>
        <taxon>Streptosporangiaceae</taxon>
        <taxon>Nonomuraea</taxon>
    </lineage>
</organism>
<evidence type="ECO:0000256" key="5">
    <source>
        <dbReference type="ARBA" id="ARBA00023163"/>
    </source>
</evidence>
<feature type="domain" description="RNA polymerase sigma factor 70 region 4 type 2" evidence="9">
    <location>
        <begin position="120"/>
        <end position="171"/>
    </location>
</feature>
<dbReference type="InterPro" id="IPR036388">
    <property type="entry name" value="WH-like_DNA-bd_sf"/>
</dbReference>
<feature type="region of interest" description="Disordered" evidence="6">
    <location>
        <begin position="329"/>
        <end position="401"/>
    </location>
</feature>
<dbReference type="SUPFAM" id="SSF88659">
    <property type="entry name" value="Sigma3 and sigma4 domains of RNA polymerase sigma factors"/>
    <property type="match status" value="1"/>
</dbReference>
<dbReference type="Pfam" id="PF04542">
    <property type="entry name" value="Sigma70_r2"/>
    <property type="match status" value="1"/>
</dbReference>
<comment type="caution">
    <text evidence="10">The sequence shown here is derived from an EMBL/GenBank/DDBJ whole genome shotgun (WGS) entry which is preliminary data.</text>
</comment>
<gene>
    <name evidence="10" type="ORF">ACFLIM_24755</name>
</gene>
<dbReference type="RefSeq" id="WP_393169238.1">
    <property type="nucleotide sequence ID" value="NZ_JBICRM010000015.1"/>
</dbReference>
<feature type="compositionally biased region" description="Low complexity" evidence="6">
    <location>
        <begin position="363"/>
        <end position="373"/>
    </location>
</feature>
<evidence type="ECO:0000256" key="4">
    <source>
        <dbReference type="ARBA" id="ARBA00023125"/>
    </source>
</evidence>
<dbReference type="InterPro" id="IPR039425">
    <property type="entry name" value="RNA_pol_sigma-70-like"/>
</dbReference>
<evidence type="ECO:0000259" key="8">
    <source>
        <dbReference type="Pfam" id="PF04542"/>
    </source>
</evidence>
<dbReference type="NCBIfam" id="TIGR02937">
    <property type="entry name" value="sigma70-ECF"/>
    <property type="match status" value="1"/>
</dbReference>
<dbReference type="Gene3D" id="1.10.10.10">
    <property type="entry name" value="Winged helix-like DNA-binding domain superfamily/Winged helix DNA-binding domain"/>
    <property type="match status" value="1"/>
</dbReference>
<keyword evidence="2" id="KW-0805">Transcription regulation</keyword>
<keyword evidence="7" id="KW-0472">Membrane</keyword>
<keyword evidence="11" id="KW-1185">Reference proteome</keyword>
<dbReference type="InterPro" id="IPR014284">
    <property type="entry name" value="RNA_pol_sigma-70_dom"/>
</dbReference>
<dbReference type="InterPro" id="IPR013324">
    <property type="entry name" value="RNA_pol_sigma_r3/r4-like"/>
</dbReference>
<keyword evidence="4" id="KW-0238">DNA-binding</keyword>
<keyword evidence="7" id="KW-1133">Transmembrane helix</keyword>
<keyword evidence="5" id="KW-0804">Transcription</keyword>
<evidence type="ECO:0000256" key="2">
    <source>
        <dbReference type="ARBA" id="ARBA00023015"/>
    </source>
</evidence>
<keyword evidence="7" id="KW-0812">Transmembrane</keyword>
<evidence type="ECO:0000313" key="10">
    <source>
        <dbReference type="EMBL" id="MFG1706411.1"/>
    </source>
</evidence>
<dbReference type="Proteomes" id="UP001603978">
    <property type="component" value="Unassembled WGS sequence"/>
</dbReference>
<proteinExistence type="inferred from homology"/>
<keyword evidence="3" id="KW-0731">Sigma factor</keyword>
<protein>
    <submittedName>
        <fullName evidence="10">RNA polymerase sigma factor</fullName>
    </submittedName>
</protein>
<feature type="compositionally biased region" description="Polar residues" evidence="6">
    <location>
        <begin position="462"/>
        <end position="488"/>
    </location>
</feature>
<dbReference type="PANTHER" id="PTHR43133:SF8">
    <property type="entry name" value="RNA POLYMERASE SIGMA FACTOR HI_1459-RELATED"/>
    <property type="match status" value="1"/>
</dbReference>
<feature type="region of interest" description="Disordered" evidence="6">
    <location>
        <begin position="462"/>
        <end position="520"/>
    </location>
</feature>
<dbReference type="EMBL" id="JBICRM010000015">
    <property type="protein sequence ID" value="MFG1706411.1"/>
    <property type="molecule type" value="Genomic_DNA"/>
</dbReference>
<dbReference type="CDD" id="cd06171">
    <property type="entry name" value="Sigma70_r4"/>
    <property type="match status" value="1"/>
</dbReference>
<dbReference type="Gene3D" id="1.10.1740.10">
    <property type="match status" value="1"/>
</dbReference>
<dbReference type="PANTHER" id="PTHR43133">
    <property type="entry name" value="RNA POLYMERASE ECF-TYPE SIGMA FACTO"/>
    <property type="match status" value="1"/>
</dbReference>
<name>A0ABW7AGC0_9ACTN</name>
<reference evidence="10 11" key="1">
    <citation type="submission" date="2024-10" db="EMBL/GenBank/DDBJ databases">
        <authorList>
            <person name="Topkara A.R."/>
            <person name="Saygin H."/>
        </authorList>
    </citation>
    <scope>NUCLEOTIDE SEQUENCE [LARGE SCALE GENOMIC DNA]</scope>
    <source>
        <strain evidence="10 11">M3C6</strain>
    </source>
</reference>
<evidence type="ECO:0000259" key="9">
    <source>
        <dbReference type="Pfam" id="PF08281"/>
    </source>
</evidence>
<sequence>MPGWPTVGRADDHELVEALRRADTDAPAKLYDSYAERLHDYAYSLSGGEGDVAADAVHDALVTAQGCVDRLKEPGRLRAWLYALARFQVRARMAHRSGTPADGLPLPALEEQDDPELADLVHETLGELSENEREVLELSLRHGLIPSEVAAVLGLTSRQAAARLGRARDHLENAAAAVVLARTGRAHCPDLSAMVDSWEGPLTPLLRRRLSGHIGGCEVCTEGRHRQVSAGRLLDMVPVAFPAISLRRRMIDTCVSPERDQTRTLIMDRGDNFDRAGFPVAVERRSRRRRPRRLAPVVLAGACVLAATGAMVVINGRGASNSTALRLAPSPTLSLEEESPTPEPAVESDDLTPSPTPTPSLTPPGRVTPTGRPAAGRPSTRPAAEPTASRRRPAPGARLGTACPQAIDGVARIGLSARNASVSWVATASQGLDVYPASGSIKSGGSVQIWVTVLDPNGSGSGRVSFTSNGGTATCSLSWHGGTPQTSEPPGDEPTASPEPTAPPSDAPQTSSVDSEPLNE</sequence>
<dbReference type="InterPro" id="IPR013325">
    <property type="entry name" value="RNA_pol_sigma_r2"/>
</dbReference>
<feature type="domain" description="RNA polymerase sigma-70 region 2" evidence="8">
    <location>
        <begin position="30"/>
        <end position="92"/>
    </location>
</feature>
<evidence type="ECO:0000313" key="11">
    <source>
        <dbReference type="Proteomes" id="UP001603978"/>
    </source>
</evidence>
<dbReference type="InterPro" id="IPR007627">
    <property type="entry name" value="RNA_pol_sigma70_r2"/>
</dbReference>
<feature type="compositionally biased region" description="Acidic residues" evidence="6">
    <location>
        <begin position="335"/>
        <end position="350"/>
    </location>
</feature>
<evidence type="ECO:0000256" key="6">
    <source>
        <dbReference type="SAM" id="MobiDB-lite"/>
    </source>
</evidence>